<feature type="region of interest" description="Disordered" evidence="1">
    <location>
        <begin position="1"/>
        <end position="30"/>
    </location>
</feature>
<feature type="compositionally biased region" description="Polar residues" evidence="1">
    <location>
        <begin position="14"/>
        <end position="26"/>
    </location>
</feature>
<keyword evidence="3" id="KW-1185">Reference proteome</keyword>
<evidence type="ECO:0000256" key="1">
    <source>
        <dbReference type="SAM" id="MobiDB-lite"/>
    </source>
</evidence>
<feature type="compositionally biased region" description="Basic and acidic residues" evidence="1">
    <location>
        <begin position="66"/>
        <end position="89"/>
    </location>
</feature>
<protein>
    <submittedName>
        <fullName evidence="2">Uncharacterized protein</fullName>
    </submittedName>
</protein>
<feature type="region of interest" description="Disordered" evidence="1">
    <location>
        <begin position="52"/>
        <end position="93"/>
    </location>
</feature>
<sequence>MVDNSPGEMALTGWQHQELPTKSSQIRGPGREQWAKCRVSQFSFTQQLAENQQVGIAQHSTQTTRGESHHEEAERENSSANDQNHERTNQRWCNPNCLCSPPVLLEHLFDTLAL</sequence>
<proteinExistence type="predicted"/>
<feature type="compositionally biased region" description="Polar residues" evidence="1">
    <location>
        <begin position="52"/>
        <end position="65"/>
    </location>
</feature>
<dbReference type="Proteomes" id="UP001335648">
    <property type="component" value="Unassembled WGS sequence"/>
</dbReference>
<organism evidence="2 3">
    <name type="scientific">Champsocephalus esox</name>
    <name type="common">pike icefish</name>
    <dbReference type="NCBI Taxonomy" id="159716"/>
    <lineage>
        <taxon>Eukaryota</taxon>
        <taxon>Metazoa</taxon>
        <taxon>Chordata</taxon>
        <taxon>Craniata</taxon>
        <taxon>Vertebrata</taxon>
        <taxon>Euteleostomi</taxon>
        <taxon>Actinopterygii</taxon>
        <taxon>Neopterygii</taxon>
        <taxon>Teleostei</taxon>
        <taxon>Neoteleostei</taxon>
        <taxon>Acanthomorphata</taxon>
        <taxon>Eupercaria</taxon>
        <taxon>Perciformes</taxon>
        <taxon>Notothenioidei</taxon>
        <taxon>Channichthyidae</taxon>
        <taxon>Champsocephalus</taxon>
    </lineage>
</organism>
<evidence type="ECO:0000313" key="3">
    <source>
        <dbReference type="Proteomes" id="UP001335648"/>
    </source>
</evidence>
<comment type="caution">
    <text evidence="2">The sequence shown here is derived from an EMBL/GenBank/DDBJ whole genome shotgun (WGS) entry which is preliminary data.</text>
</comment>
<evidence type="ECO:0000313" key="2">
    <source>
        <dbReference type="EMBL" id="KAK5886639.1"/>
    </source>
</evidence>
<reference evidence="2 3" key="1">
    <citation type="journal article" date="2023" name="Mol. Biol. Evol.">
        <title>Genomics of Secondarily Temperate Adaptation in the Only Non-Antarctic Icefish.</title>
        <authorList>
            <person name="Rivera-Colon A.G."/>
            <person name="Rayamajhi N."/>
            <person name="Minhas B.F."/>
            <person name="Madrigal G."/>
            <person name="Bilyk K.T."/>
            <person name="Yoon V."/>
            <person name="Hune M."/>
            <person name="Gregory S."/>
            <person name="Cheng C.H.C."/>
            <person name="Catchen J.M."/>
        </authorList>
    </citation>
    <scope>NUCLEOTIDE SEQUENCE [LARGE SCALE GENOMIC DNA]</scope>
    <source>
        <strain evidence="2">JC2023a</strain>
    </source>
</reference>
<name>A0AAN8GP40_9TELE</name>
<accession>A0AAN8GP40</accession>
<dbReference type="EMBL" id="JAULUE010002059">
    <property type="protein sequence ID" value="KAK5886639.1"/>
    <property type="molecule type" value="Genomic_DNA"/>
</dbReference>
<dbReference type="AlphaFoldDB" id="A0AAN8GP40"/>
<gene>
    <name evidence="2" type="ORF">CesoFtcFv8_017653</name>
</gene>